<proteinExistence type="inferred from homology"/>
<dbReference type="InterPro" id="IPR016181">
    <property type="entry name" value="Acyl_CoA_acyltransferase"/>
</dbReference>
<dbReference type="PANTHER" id="PTHR15298">
    <property type="entry name" value="L-COA N-ACYLTRANSFERASE-RELATED"/>
    <property type="match status" value="1"/>
</dbReference>
<dbReference type="EMBL" id="JAHGAV010003601">
    <property type="protein sequence ID" value="KAG6920854.1"/>
    <property type="molecule type" value="Genomic_DNA"/>
</dbReference>
<protein>
    <recommendedName>
        <fullName evidence="3">Glycine N-acyltransferase-like protein</fullName>
        <ecNumber evidence="3">2.3.1.-</ecNumber>
    </recommendedName>
</protein>
<keyword evidence="6" id="KW-1185">Reference proteome</keyword>
<evidence type="ECO:0000256" key="1">
    <source>
        <dbReference type="ARBA" id="ARBA00022679"/>
    </source>
</evidence>
<dbReference type="InterPro" id="IPR000182">
    <property type="entry name" value="GNAT_dom"/>
</dbReference>
<dbReference type="Gene3D" id="3.40.630.30">
    <property type="match status" value="1"/>
</dbReference>
<evidence type="ECO:0000313" key="5">
    <source>
        <dbReference type="EMBL" id="KAG6920854.1"/>
    </source>
</evidence>
<dbReference type="PROSITE" id="PS51186">
    <property type="entry name" value="GNAT"/>
    <property type="match status" value="1"/>
</dbReference>
<dbReference type="SUPFAM" id="SSF55729">
    <property type="entry name" value="Acyl-CoA N-acyltransferases (Nat)"/>
    <property type="match status" value="1"/>
</dbReference>
<keyword evidence="1 3" id="KW-0808">Transferase</keyword>
<name>A0A8T1RX15_CHESE</name>
<dbReference type="InterPro" id="IPR013652">
    <property type="entry name" value="Glycine_N-acyltransferase_C"/>
</dbReference>
<accession>A0A8T1RX15</accession>
<dbReference type="PANTHER" id="PTHR15298:SF1">
    <property type="entry name" value="GLYCINE N-ACYLTRANSFERASE-LIKE PROTEIN"/>
    <property type="match status" value="1"/>
</dbReference>
<keyword evidence="2 3" id="KW-0012">Acyltransferase</keyword>
<reference evidence="5 6" key="1">
    <citation type="journal article" date="2020" name="G3 (Bethesda)">
        <title>Draft Genome of the Common Snapping Turtle, Chelydra serpentina, a Model for Phenotypic Plasticity in Reptiles.</title>
        <authorList>
            <person name="Das D."/>
            <person name="Singh S.K."/>
            <person name="Bierstedt J."/>
            <person name="Erickson A."/>
            <person name="Galli G.L.J."/>
            <person name="Crossley D.A. 2nd"/>
            <person name="Rhen T."/>
        </authorList>
    </citation>
    <scope>NUCLEOTIDE SEQUENCE [LARGE SCALE GENOMIC DNA]</scope>
    <source>
        <strain evidence="5">KW</strain>
    </source>
</reference>
<dbReference type="GO" id="GO:0047961">
    <property type="term" value="F:glycine N-acyltransferase activity"/>
    <property type="evidence" value="ECO:0007669"/>
    <property type="project" value="InterPro"/>
</dbReference>
<dbReference type="Pfam" id="PF06021">
    <property type="entry name" value="Gly_acyl_tr_N"/>
    <property type="match status" value="1"/>
</dbReference>
<dbReference type="Proteomes" id="UP000765507">
    <property type="component" value="Unassembled WGS sequence"/>
</dbReference>
<organism evidence="5 6">
    <name type="scientific">Chelydra serpentina</name>
    <name type="common">Snapping turtle</name>
    <name type="synonym">Testudo serpentina</name>
    <dbReference type="NCBI Taxonomy" id="8475"/>
    <lineage>
        <taxon>Eukaryota</taxon>
        <taxon>Metazoa</taxon>
        <taxon>Chordata</taxon>
        <taxon>Craniata</taxon>
        <taxon>Vertebrata</taxon>
        <taxon>Euteleostomi</taxon>
        <taxon>Archelosauria</taxon>
        <taxon>Testudinata</taxon>
        <taxon>Testudines</taxon>
        <taxon>Cryptodira</taxon>
        <taxon>Durocryptodira</taxon>
        <taxon>Americhelydia</taxon>
        <taxon>Chelydroidea</taxon>
        <taxon>Chelydridae</taxon>
        <taxon>Chelydra</taxon>
    </lineage>
</organism>
<evidence type="ECO:0000256" key="3">
    <source>
        <dbReference type="RuleBase" id="RU368002"/>
    </source>
</evidence>
<dbReference type="AlphaFoldDB" id="A0A8T1RX15"/>
<comment type="similarity">
    <text evidence="3">Belongs to the glycine N-acyltransferase family.</text>
</comment>
<dbReference type="GO" id="GO:0005739">
    <property type="term" value="C:mitochondrion"/>
    <property type="evidence" value="ECO:0007669"/>
    <property type="project" value="InterPro"/>
</dbReference>
<evidence type="ECO:0000313" key="6">
    <source>
        <dbReference type="Proteomes" id="UP000765507"/>
    </source>
</evidence>
<evidence type="ECO:0000256" key="2">
    <source>
        <dbReference type="ARBA" id="ARBA00023315"/>
    </source>
</evidence>
<comment type="caution">
    <text evidence="5">The sequence shown here is derived from an EMBL/GenBank/DDBJ whole genome shotgun (WGS) entry which is preliminary data.</text>
</comment>
<feature type="domain" description="N-acetyltransferase" evidence="4">
    <location>
        <begin position="142"/>
        <end position="282"/>
    </location>
</feature>
<dbReference type="Pfam" id="PF08444">
    <property type="entry name" value="Gly_acyl_tr_C"/>
    <property type="match status" value="1"/>
</dbReference>
<dbReference type="InterPro" id="IPR010313">
    <property type="entry name" value="Glycine_N-acyltransferase"/>
</dbReference>
<evidence type="ECO:0000259" key="4">
    <source>
        <dbReference type="PROSITE" id="PS51186"/>
    </source>
</evidence>
<dbReference type="OrthoDB" id="61870at2759"/>
<gene>
    <name evidence="5" type="ORF">G0U57_013244</name>
</gene>
<dbReference type="EC" id="2.3.1.-" evidence="3"/>
<dbReference type="InterPro" id="IPR015938">
    <property type="entry name" value="Glycine_N-acyltransferase_N"/>
</dbReference>
<sequence length="294" mass="33307">MLILTCTSKLRLLEGTLRRRLPETLPVLGAVMTINRGNPAGYEVLVDSWPEFKAVLTRPHREVTSDDSDFYTNRYTAYYRDLGAYRALLGSAVNWSQAFCIHGLQDGVYEASRDISEAKEVQLEVSRYFTYLHPDPSSMPEIRLDPAVRLSSLDISHIDLVNETWGLGGNDRSRRYLTSLIRYFPHICILDAASRPVSWILSDPFGAMRHGYTLPQHRGRGYNGVLNNLLAKRLHTLGYPSYGHVALDNYPMQRLQERQGFQRQPTFCHYILHHAALQRPPTLTPSPAPGTAPA</sequence>